<feature type="transmembrane region" description="Helical" evidence="1">
    <location>
        <begin position="212"/>
        <end position="230"/>
    </location>
</feature>
<keyword evidence="1" id="KW-0812">Transmembrane</keyword>
<organism evidence="2">
    <name type="scientific">viral metagenome</name>
    <dbReference type="NCBI Taxonomy" id="1070528"/>
    <lineage>
        <taxon>unclassified sequences</taxon>
        <taxon>metagenomes</taxon>
        <taxon>organismal metagenomes</taxon>
    </lineage>
</organism>
<name>A0A6C0E989_9ZZZZ</name>
<proteinExistence type="predicted"/>
<evidence type="ECO:0000256" key="1">
    <source>
        <dbReference type="SAM" id="Phobius"/>
    </source>
</evidence>
<dbReference type="EMBL" id="MN739773">
    <property type="protein sequence ID" value="QHT25674.1"/>
    <property type="molecule type" value="Genomic_DNA"/>
</dbReference>
<protein>
    <submittedName>
        <fullName evidence="2">Uncharacterized protein</fullName>
    </submittedName>
</protein>
<dbReference type="AlphaFoldDB" id="A0A6C0E989"/>
<reference evidence="2" key="1">
    <citation type="journal article" date="2020" name="Nature">
        <title>Giant virus diversity and host interactions through global metagenomics.</title>
        <authorList>
            <person name="Schulz F."/>
            <person name="Roux S."/>
            <person name="Paez-Espino D."/>
            <person name="Jungbluth S."/>
            <person name="Walsh D.A."/>
            <person name="Denef V.J."/>
            <person name="McMahon K.D."/>
            <person name="Konstantinidis K.T."/>
            <person name="Eloe-Fadrosh E.A."/>
            <person name="Kyrpides N.C."/>
            <person name="Woyke T."/>
        </authorList>
    </citation>
    <scope>NUCLEOTIDE SEQUENCE</scope>
    <source>
        <strain evidence="2">GVMAG-M-3300023179-27</strain>
    </source>
</reference>
<sequence length="234" mass="28324">MQKTETQEKIDVIYDILIDKKNEAVTLDEINEYLDENNNTFGVNDTEFDAVPSNYKNVYKCYKFTKYGDAVKALVWTDMNLKDWINQYYHNSYGKYITEKIPTNRLTKQELREYTNFCRDNKEHLLHTPFLKRHSDDLIKFIIDMRNTDWLTDELEDLHDFDISDYITYTYTTNNTYMYQLLDNYRLQRDLTKTQTELKNVKTKLKDNKLKLYSMYFVMSLSCYLSYRLGNYMC</sequence>
<keyword evidence="1" id="KW-0472">Membrane</keyword>
<keyword evidence="1" id="KW-1133">Transmembrane helix</keyword>
<evidence type="ECO:0000313" key="2">
    <source>
        <dbReference type="EMBL" id="QHT25674.1"/>
    </source>
</evidence>
<accession>A0A6C0E989</accession>